<dbReference type="RefSeq" id="WP_350245421.1">
    <property type="nucleotide sequence ID" value="NZ_CP158300.1"/>
</dbReference>
<dbReference type="InterPro" id="IPR034660">
    <property type="entry name" value="DinB/YfiT-like"/>
</dbReference>
<dbReference type="Gene3D" id="1.20.120.450">
    <property type="entry name" value="dinb family like domain"/>
    <property type="match status" value="1"/>
</dbReference>
<protein>
    <submittedName>
        <fullName evidence="1">DUF1572 family protein</fullName>
    </submittedName>
</protein>
<keyword evidence="1" id="KW-0614">Plasmid</keyword>
<organism evidence="1">
    <name type="scientific">Deinococcus sonorensis KR-87</name>
    <dbReference type="NCBI Taxonomy" id="694439"/>
    <lineage>
        <taxon>Bacteria</taxon>
        <taxon>Thermotogati</taxon>
        <taxon>Deinococcota</taxon>
        <taxon>Deinococci</taxon>
        <taxon>Deinococcales</taxon>
        <taxon>Deinococcaceae</taxon>
        <taxon>Deinococcus</taxon>
    </lineage>
</organism>
<gene>
    <name evidence="1" type="ORF">ABOD76_21485</name>
</gene>
<sequence length="167" mass="18943">MLLNELHRLYLRELATLERELDLYPDDASVWTILPGMPNSAGTLFLHLAGSVQHFFGAVLGQTGYVRNREAEFGRRDVTREELHRELMGARNGLTAAFHRLTEDDLEQMFPVRFADVDLSSRLTLLQFLSHLAYHLGQIDYHRRVVTQSTASAGALDPVELVKRPAT</sequence>
<accession>A0AAU7UFF4</accession>
<dbReference type="KEGG" id="dsc:ABOD76_21485"/>
<reference evidence="1" key="1">
    <citation type="submission" date="2024-06" db="EMBL/GenBank/DDBJ databases">
        <title>Draft Genome Sequence of Deinococcus sonorensis Type Strain KR-87, a Biofilm Producing Representative of the Genus Deinococcus.</title>
        <authorList>
            <person name="Boren L.S."/>
            <person name="Grosso R.A."/>
            <person name="Hugenberg-Cox A.N."/>
            <person name="Hill J.T.E."/>
            <person name="Albert C.M."/>
            <person name="Tuohy J.M."/>
        </authorList>
    </citation>
    <scope>NUCLEOTIDE SEQUENCE</scope>
    <source>
        <strain evidence="1">KR-87</strain>
        <plasmid evidence="1">pDson02</plasmid>
    </source>
</reference>
<dbReference type="AlphaFoldDB" id="A0AAU7UFF4"/>
<proteinExistence type="predicted"/>
<dbReference type="Pfam" id="PF07609">
    <property type="entry name" value="DUF1572"/>
    <property type="match status" value="1"/>
</dbReference>
<geneLocation type="plasmid" evidence="1">
    <name>pDson02</name>
</geneLocation>
<dbReference type="SUPFAM" id="SSF109854">
    <property type="entry name" value="DinB/YfiT-like putative metalloenzymes"/>
    <property type="match status" value="1"/>
</dbReference>
<name>A0AAU7UFF4_9DEIO</name>
<dbReference type="InterPro" id="IPR011466">
    <property type="entry name" value="DUF1572"/>
</dbReference>
<evidence type="ECO:0000313" key="1">
    <source>
        <dbReference type="EMBL" id="XBV87271.1"/>
    </source>
</evidence>
<dbReference type="EMBL" id="CP158300">
    <property type="protein sequence ID" value="XBV87271.1"/>
    <property type="molecule type" value="Genomic_DNA"/>
</dbReference>